<dbReference type="GO" id="GO:0016491">
    <property type="term" value="F:oxidoreductase activity"/>
    <property type="evidence" value="ECO:0007669"/>
    <property type="project" value="UniProtKB-KW"/>
</dbReference>
<keyword evidence="2" id="KW-0285">Flavoprotein</keyword>
<gene>
    <name evidence="7" type="primary">lhgO</name>
    <name evidence="7" type="ORF">ACFQ3U_10615</name>
</gene>
<evidence type="ECO:0000256" key="4">
    <source>
        <dbReference type="ARBA" id="ARBA00023002"/>
    </source>
</evidence>
<comment type="caution">
    <text evidence="7">The sequence shown here is derived from an EMBL/GenBank/DDBJ whole genome shotgun (WGS) entry which is preliminary data.</text>
</comment>
<proteinExistence type="inferred from homology"/>
<dbReference type="Pfam" id="PF01266">
    <property type="entry name" value="DAO"/>
    <property type="match status" value="1"/>
</dbReference>
<keyword evidence="3" id="KW-0274">FAD</keyword>
<dbReference type="PANTHER" id="PTHR43104:SF2">
    <property type="entry name" value="L-2-HYDROXYGLUTARATE DEHYDROGENASE, MITOCHONDRIAL"/>
    <property type="match status" value="1"/>
</dbReference>
<evidence type="ECO:0000256" key="3">
    <source>
        <dbReference type="ARBA" id="ARBA00022827"/>
    </source>
</evidence>
<dbReference type="RefSeq" id="WP_343960952.1">
    <property type="nucleotide sequence ID" value="NZ_BAAAKZ010000010.1"/>
</dbReference>
<comment type="similarity">
    <text evidence="5">Belongs to the L2HGDH family.</text>
</comment>
<dbReference type="EMBL" id="JBHTLY010000004">
    <property type="protein sequence ID" value="MFD1202344.1"/>
    <property type="molecule type" value="Genomic_DNA"/>
</dbReference>
<dbReference type="EC" id="1.1.3.-" evidence="7"/>
<evidence type="ECO:0000256" key="5">
    <source>
        <dbReference type="ARBA" id="ARBA00037941"/>
    </source>
</evidence>
<comment type="cofactor">
    <cofactor evidence="1">
        <name>FAD</name>
        <dbReference type="ChEBI" id="CHEBI:57692"/>
    </cofactor>
</comment>
<dbReference type="Gene3D" id="3.30.9.10">
    <property type="entry name" value="D-Amino Acid Oxidase, subunit A, domain 2"/>
    <property type="match status" value="1"/>
</dbReference>
<evidence type="ECO:0000256" key="2">
    <source>
        <dbReference type="ARBA" id="ARBA00022630"/>
    </source>
</evidence>
<dbReference type="InterPro" id="IPR036188">
    <property type="entry name" value="FAD/NAD-bd_sf"/>
</dbReference>
<accession>A0ABW3TQ51</accession>
<evidence type="ECO:0000259" key="6">
    <source>
        <dbReference type="Pfam" id="PF01266"/>
    </source>
</evidence>
<dbReference type="InterPro" id="IPR006076">
    <property type="entry name" value="FAD-dep_OxRdtase"/>
</dbReference>
<dbReference type="Gene3D" id="3.50.50.60">
    <property type="entry name" value="FAD/NAD(P)-binding domain"/>
    <property type="match status" value="1"/>
</dbReference>
<dbReference type="PANTHER" id="PTHR43104">
    <property type="entry name" value="L-2-HYDROXYGLUTARATE DEHYDROGENASE, MITOCHONDRIAL"/>
    <property type="match status" value="1"/>
</dbReference>
<keyword evidence="8" id="KW-1185">Reference proteome</keyword>
<feature type="domain" description="FAD dependent oxidoreductase" evidence="6">
    <location>
        <begin position="10"/>
        <end position="396"/>
    </location>
</feature>
<evidence type="ECO:0000313" key="8">
    <source>
        <dbReference type="Proteomes" id="UP001597181"/>
    </source>
</evidence>
<evidence type="ECO:0000256" key="1">
    <source>
        <dbReference type="ARBA" id="ARBA00001974"/>
    </source>
</evidence>
<protein>
    <submittedName>
        <fullName evidence="7">L-2-hydroxyglutarate oxidase</fullName>
        <ecNumber evidence="7">1.1.3.-</ecNumber>
    </submittedName>
</protein>
<name>A0ABW3TQ51_9MICO</name>
<dbReference type="NCBIfam" id="NF008726">
    <property type="entry name" value="PRK11728.1"/>
    <property type="match status" value="1"/>
</dbReference>
<sequence length="407" mass="43219">MTGAGATETIAVIGAGIIGCAVARELSQQFPHASVTLIDKEKNVAGHQTGHNSGVVHAGLYYEPGGLKARLCRRGVHLLKDFCTERGLPYVECGKLVVALNEQEESRLGDIYERALANGVPGVQMLGPAGITDIEPNAHGVAALQSPGTAIVDYAAVTEALAADVVSAGHELKLDCEVRAISERADGVTLQTTQGEFRFDRVIVCAGVQADRLAHGAGASAEPSIVPFFGQYFLLEPAYRGVLNGLVYPVPDPKYPFLGVHLTKRFDGEMMVGPNAFLSLSREGYHGLGLNPKDLLETLTNPGFWRFAAKNMGSAVREARTVLSKKMFLREAQKYVPALEGADATRMTRGIRAQAMDGSGALVDDFRIDYGERVTHIRNAPSPGATSSLAIAEYIVSSLAAKGDGSA</sequence>
<keyword evidence="4 7" id="KW-0560">Oxidoreductase</keyword>
<dbReference type="Proteomes" id="UP001597181">
    <property type="component" value="Unassembled WGS sequence"/>
</dbReference>
<reference evidence="8" key="1">
    <citation type="journal article" date="2019" name="Int. J. Syst. Evol. Microbiol.">
        <title>The Global Catalogue of Microorganisms (GCM) 10K type strain sequencing project: providing services to taxonomists for standard genome sequencing and annotation.</title>
        <authorList>
            <consortium name="The Broad Institute Genomics Platform"/>
            <consortium name="The Broad Institute Genome Sequencing Center for Infectious Disease"/>
            <person name="Wu L."/>
            <person name="Ma J."/>
        </authorList>
    </citation>
    <scope>NUCLEOTIDE SEQUENCE [LARGE SCALE GENOMIC DNA]</scope>
    <source>
        <strain evidence="8">CCUG 50213</strain>
    </source>
</reference>
<evidence type="ECO:0000313" key="7">
    <source>
        <dbReference type="EMBL" id="MFD1202344.1"/>
    </source>
</evidence>
<organism evidence="7 8">
    <name type="scientific">Leucobacter albus</name>
    <dbReference type="NCBI Taxonomy" id="272210"/>
    <lineage>
        <taxon>Bacteria</taxon>
        <taxon>Bacillati</taxon>
        <taxon>Actinomycetota</taxon>
        <taxon>Actinomycetes</taxon>
        <taxon>Micrococcales</taxon>
        <taxon>Microbacteriaceae</taxon>
        <taxon>Leucobacter</taxon>
    </lineage>
</organism>
<dbReference type="SUPFAM" id="SSF51905">
    <property type="entry name" value="FAD/NAD(P)-binding domain"/>
    <property type="match status" value="1"/>
</dbReference>